<evidence type="ECO:0000313" key="1">
    <source>
        <dbReference type="EMBL" id="KAF2624880.1"/>
    </source>
</evidence>
<evidence type="ECO:0000313" key="2">
    <source>
        <dbReference type="Proteomes" id="UP000799754"/>
    </source>
</evidence>
<name>A0ACB6RTZ0_9PLEO</name>
<comment type="caution">
    <text evidence="1">The sequence shown here is derived from an EMBL/GenBank/DDBJ whole genome shotgun (WGS) entry which is preliminary data.</text>
</comment>
<gene>
    <name evidence="1" type="ORF">BU25DRAFT_413062</name>
</gene>
<proteinExistence type="predicted"/>
<reference evidence="1" key="1">
    <citation type="journal article" date="2020" name="Stud. Mycol.">
        <title>101 Dothideomycetes genomes: a test case for predicting lifestyles and emergence of pathogens.</title>
        <authorList>
            <person name="Haridas S."/>
            <person name="Albert R."/>
            <person name="Binder M."/>
            <person name="Bloem J."/>
            <person name="Labutti K."/>
            <person name="Salamov A."/>
            <person name="Andreopoulos B."/>
            <person name="Baker S."/>
            <person name="Barry K."/>
            <person name="Bills G."/>
            <person name="Bluhm B."/>
            <person name="Cannon C."/>
            <person name="Castanera R."/>
            <person name="Culley D."/>
            <person name="Daum C."/>
            <person name="Ezra D."/>
            <person name="Gonzalez J."/>
            <person name="Henrissat B."/>
            <person name="Kuo A."/>
            <person name="Liang C."/>
            <person name="Lipzen A."/>
            <person name="Lutzoni F."/>
            <person name="Magnuson J."/>
            <person name="Mondo S."/>
            <person name="Nolan M."/>
            <person name="Ohm R."/>
            <person name="Pangilinan J."/>
            <person name="Park H.-J."/>
            <person name="Ramirez L."/>
            <person name="Alfaro M."/>
            <person name="Sun H."/>
            <person name="Tritt A."/>
            <person name="Yoshinaga Y."/>
            <person name="Zwiers L.-H."/>
            <person name="Turgeon B."/>
            <person name="Goodwin S."/>
            <person name="Spatafora J."/>
            <person name="Crous P."/>
            <person name="Grigoriev I."/>
        </authorList>
    </citation>
    <scope>NUCLEOTIDE SEQUENCE</scope>
    <source>
        <strain evidence="1">CBS 525.71</strain>
    </source>
</reference>
<organism evidence="1 2">
    <name type="scientific">Macroventuria anomochaeta</name>
    <dbReference type="NCBI Taxonomy" id="301207"/>
    <lineage>
        <taxon>Eukaryota</taxon>
        <taxon>Fungi</taxon>
        <taxon>Dikarya</taxon>
        <taxon>Ascomycota</taxon>
        <taxon>Pezizomycotina</taxon>
        <taxon>Dothideomycetes</taxon>
        <taxon>Pleosporomycetidae</taxon>
        <taxon>Pleosporales</taxon>
        <taxon>Pleosporineae</taxon>
        <taxon>Didymellaceae</taxon>
        <taxon>Macroventuria</taxon>
    </lineage>
</organism>
<sequence length="492" mass="52829">MHDPQDLDFVGSIRALIALGRIPLACEVPLSTFFGCVLASQIFPSSTSSNNSIFSGLNGWATLQCMLVTWGTNVAINYGNEWSDYALDTPGQQESIRRDVNLREALAKKAKGEAGGEAGGEDLEEAAKQANSKLYGNTTRIIHDGTFPPWTALACCAVWQAALVALIIFSRAADPALSGASLGNGARTPFRGLALHLGIICTILSHSYVGPPLRLHYNGFGELVSALFLSPVAVLFGLVGHYTASTGRPVTWSDLFTSNLPTPSGFTLDKSLWLLFGALYFYEQARIFVMHIHDIDIDIAGGKRTFVSRIGHRRAKDLYAVFNVLSVTLFGLLVRTLSGESYGDRKSLIGRAGGKMLRLRARSSAGQVWIGGLVVLLSCALPVIFATYRVLVAEIPQTTAPSADVPDALPDASLKHGMTDTAEPTMRSFHGRPVRDGGRVYEPSRKAGGISMGDCIKLVSLQTLATPAVLTITALLAAYVGQRAEKMDAYLH</sequence>
<keyword evidence="2" id="KW-1185">Reference proteome</keyword>
<accession>A0ACB6RTZ0</accession>
<protein>
    <submittedName>
        <fullName evidence="1">Uncharacterized protein</fullName>
    </submittedName>
</protein>
<dbReference type="EMBL" id="MU006728">
    <property type="protein sequence ID" value="KAF2624880.1"/>
    <property type="molecule type" value="Genomic_DNA"/>
</dbReference>
<dbReference type="Proteomes" id="UP000799754">
    <property type="component" value="Unassembled WGS sequence"/>
</dbReference>